<dbReference type="EMBL" id="CP095071">
    <property type="protein sequence ID" value="UOQ87235.1"/>
    <property type="molecule type" value="Genomic_DNA"/>
</dbReference>
<keyword evidence="1" id="KW-0812">Transmembrane</keyword>
<proteinExistence type="predicted"/>
<dbReference type="RefSeq" id="WP_244747673.1">
    <property type="nucleotide sequence ID" value="NZ_CP095071.1"/>
</dbReference>
<evidence type="ECO:0000313" key="2">
    <source>
        <dbReference type="EMBL" id="UOQ87235.1"/>
    </source>
</evidence>
<evidence type="ECO:0000256" key="1">
    <source>
        <dbReference type="SAM" id="Phobius"/>
    </source>
</evidence>
<accession>A0ABY4GS86</accession>
<dbReference type="Proteomes" id="UP000831537">
    <property type="component" value="Chromosome"/>
</dbReference>
<keyword evidence="1" id="KW-1133">Transmembrane helix</keyword>
<name>A0ABY4GS86_9BACI</name>
<gene>
    <name evidence="2" type="ORF">MUN87_10265</name>
</gene>
<sequence length="204" mass="24569">MSDRPFSKSNARQKVVRLTFILCLSSYFFYFLIRDDWFHMDHFMYFIILAIALTTFIWFSMKIDQWLDDIRFHIPIRVIASILILFFFMYQLFTPYFYSDQKLVNIGKDLLESYYALTDEEDFKAIADAVLKEEMVFSVIEQELYPEGRLLDIHVDEVSRSLYLFNLIAKVEKETEGTREQHTYRFTFAKEYGDFKLKGYVQLD</sequence>
<feature type="transmembrane region" description="Helical" evidence="1">
    <location>
        <begin position="15"/>
        <end position="33"/>
    </location>
</feature>
<reference evidence="2 3" key="1">
    <citation type="submission" date="2022-04" db="EMBL/GenBank/DDBJ databases">
        <title>Gracilibacillus sp. isolated from saltern.</title>
        <authorList>
            <person name="Won M."/>
            <person name="Lee C.-M."/>
            <person name="Woen H.-Y."/>
            <person name="Kwon S.-W."/>
        </authorList>
    </citation>
    <scope>NUCLEOTIDE SEQUENCE [LARGE SCALE GENOMIC DNA]</scope>
    <source>
        <strain evidence="2 3">SSPM10-3</strain>
    </source>
</reference>
<evidence type="ECO:0000313" key="3">
    <source>
        <dbReference type="Proteomes" id="UP000831537"/>
    </source>
</evidence>
<keyword evidence="3" id="KW-1185">Reference proteome</keyword>
<keyword evidence="1" id="KW-0472">Membrane</keyword>
<organism evidence="2 3">
    <name type="scientific">Gracilibacillus salinarum</name>
    <dbReference type="NCBI Taxonomy" id="2932255"/>
    <lineage>
        <taxon>Bacteria</taxon>
        <taxon>Bacillati</taxon>
        <taxon>Bacillota</taxon>
        <taxon>Bacilli</taxon>
        <taxon>Bacillales</taxon>
        <taxon>Bacillaceae</taxon>
        <taxon>Gracilibacillus</taxon>
    </lineage>
</organism>
<feature type="transmembrane region" description="Helical" evidence="1">
    <location>
        <begin position="45"/>
        <end position="62"/>
    </location>
</feature>
<protein>
    <submittedName>
        <fullName evidence="2">Uncharacterized protein</fullName>
    </submittedName>
</protein>
<feature type="transmembrane region" description="Helical" evidence="1">
    <location>
        <begin position="74"/>
        <end position="93"/>
    </location>
</feature>